<proteinExistence type="inferred from homology"/>
<evidence type="ECO:0000256" key="2">
    <source>
        <dbReference type="ARBA" id="ARBA00023235"/>
    </source>
</evidence>
<dbReference type="EMBL" id="JN585763">
    <property type="protein sequence ID" value="AFM92592.1"/>
    <property type="molecule type" value="Genomic_DNA"/>
</dbReference>
<evidence type="ECO:0000256" key="3">
    <source>
        <dbReference type="PIRSR" id="PIRSR016184-1"/>
    </source>
</evidence>
<dbReference type="PIRSF" id="PIRSF016184">
    <property type="entry name" value="PhzC_PhzF"/>
    <property type="match status" value="1"/>
</dbReference>
<feature type="active site" evidence="3">
    <location>
        <position position="69"/>
    </location>
</feature>
<dbReference type="SUPFAM" id="SSF54506">
    <property type="entry name" value="Diaminopimelate epimerase-like"/>
    <property type="match status" value="1"/>
</dbReference>
<dbReference type="AlphaFoldDB" id="I6UBX4"/>
<dbReference type="InterPro" id="IPR003719">
    <property type="entry name" value="Phenazine_PhzF-like"/>
</dbReference>
<accession>I6UBX4</accession>
<protein>
    <submittedName>
        <fullName evidence="4">PhzF family protein</fullName>
    </submittedName>
</protein>
<comment type="similarity">
    <text evidence="1">Belongs to the PhzF family.</text>
</comment>
<evidence type="ECO:0000256" key="1">
    <source>
        <dbReference type="ARBA" id="ARBA00008270"/>
    </source>
</evidence>
<evidence type="ECO:0000313" key="4">
    <source>
        <dbReference type="EMBL" id="AFM92592.1"/>
    </source>
</evidence>
<name>I6UBX4_9CYAN</name>
<dbReference type="Pfam" id="PF02567">
    <property type="entry name" value="PhzC-PhzF"/>
    <property type="match status" value="1"/>
</dbReference>
<organism evidence="4">
    <name type="scientific">Acaryochloris sp. HICR111A</name>
    <dbReference type="NCBI Taxonomy" id="576912"/>
    <lineage>
        <taxon>Bacteria</taxon>
        <taxon>Bacillati</taxon>
        <taxon>Cyanobacteriota</taxon>
        <taxon>Cyanophyceae</taxon>
        <taxon>Acaryochloridales</taxon>
        <taxon>Acaryochloridaceae</taxon>
        <taxon>Acaryochloris</taxon>
    </lineage>
</organism>
<keyword evidence="2" id="KW-0413">Isomerase</keyword>
<sequence length="300" mass="31902">MSGLFSCPSLSDYLLLPGRFKPMTDSSLHLLSAFTTDPNGGNPAGVWIGDTLPTPETMQRIAAEVGFSETAFVAPQTGFERTVRYYSPEVEVPFCGHATVATGVALGELSGEGTYKLATTVGEVRVVVSSQNGQLQASLTSVEPTHTLAPEVLVAETLSALGWQQDELDLSIPPARAYAGAWHLILAVAQAERLAHLDYDFEQLKKLMLRDGLLTLQLIWRESPNVFHARNPFPVGGVVEDPATGAAAAALGGYLRDAQLISIPNQIVIRQGEAMGRPSRLVVDIPASGGIVVSGTAVRL</sequence>
<dbReference type="GO" id="GO:0016853">
    <property type="term" value="F:isomerase activity"/>
    <property type="evidence" value="ECO:0007669"/>
    <property type="project" value="UniProtKB-KW"/>
</dbReference>
<dbReference type="PANTHER" id="PTHR13774">
    <property type="entry name" value="PHENAZINE BIOSYNTHESIS PROTEIN"/>
    <property type="match status" value="1"/>
</dbReference>
<dbReference type="Gene3D" id="3.10.310.10">
    <property type="entry name" value="Diaminopimelate Epimerase, Chain A, domain 1"/>
    <property type="match status" value="2"/>
</dbReference>
<dbReference type="GO" id="GO:0005737">
    <property type="term" value="C:cytoplasm"/>
    <property type="evidence" value="ECO:0007669"/>
    <property type="project" value="TreeGrafter"/>
</dbReference>
<reference evidence="4" key="1">
    <citation type="journal article" date="2012" name="ISME J.">
        <title>Dinitrogen fixation in a unicellular chlorophyll d-containing cyanobacterium.</title>
        <authorList>
            <person name="Pfreundt U."/>
            <person name="Stal L.J."/>
            <person name="Voss B."/>
            <person name="Hess W.R."/>
        </authorList>
    </citation>
    <scope>NUCLEOTIDE SEQUENCE</scope>
    <source>
        <strain evidence="4">HICR111A</strain>
    </source>
</reference>
<dbReference type="NCBIfam" id="TIGR00654">
    <property type="entry name" value="PhzF_family"/>
    <property type="match status" value="1"/>
</dbReference>
<dbReference type="PANTHER" id="PTHR13774:SF39">
    <property type="entry name" value="BIOSYNTHESIS PROTEIN, PUTATIVE-RELATED"/>
    <property type="match status" value="1"/>
</dbReference>